<dbReference type="InterPro" id="IPR028098">
    <property type="entry name" value="Glyco_trans_4-like_N"/>
</dbReference>
<feature type="domain" description="Glycosyltransferase subfamily 4-like N-terminal" evidence="2">
    <location>
        <begin position="14"/>
        <end position="176"/>
    </location>
</feature>
<keyword evidence="4" id="KW-1185">Reference proteome</keyword>
<comment type="caution">
    <text evidence="3">The sequence shown here is derived from an EMBL/GenBank/DDBJ whole genome shotgun (WGS) entry which is preliminary data.</text>
</comment>
<dbReference type="InterPro" id="IPR001296">
    <property type="entry name" value="Glyco_trans_1"/>
</dbReference>
<proteinExistence type="predicted"/>
<keyword evidence="3" id="KW-0328">Glycosyltransferase</keyword>
<dbReference type="RefSeq" id="WP_186088628.1">
    <property type="nucleotide sequence ID" value="NZ_BMDB01000002.1"/>
</dbReference>
<dbReference type="EMBL" id="CAJEWE010000016">
    <property type="protein sequence ID" value="CAD2080490.1"/>
    <property type="molecule type" value="Genomic_DNA"/>
</dbReference>
<evidence type="ECO:0000313" key="3">
    <source>
        <dbReference type="EMBL" id="CAD2080490.1"/>
    </source>
</evidence>
<gene>
    <name evidence="3" type="primary">pimB_2</name>
    <name evidence="3" type="ORF">JEOSCH030_01838</name>
</gene>
<evidence type="ECO:0000259" key="1">
    <source>
        <dbReference type="Pfam" id="PF00534"/>
    </source>
</evidence>
<evidence type="ECO:0000259" key="2">
    <source>
        <dbReference type="Pfam" id="PF13439"/>
    </source>
</evidence>
<sequence length="365" mass="41608">MKIIQFITHMNERGGAQNHVLELSKAMHQEGHEVIVMSSGNSEIVTQLEKEGIQYVPISSLITPINIIKDISSLYKIRKKIRVLAPDLVAIHSSKAGILGRIAAYSLNIPTVFTAHSWSFSPFNNFFKRKLFLFLEKYIAKITNGIITVSYNDYLIGLKHNIINKKATRVIHNGIEDVRFCRNDDVRDTLHLIMVSRFAHPKDHHLLLTALKNIEIDNWELTLVGDGPNLNVIKDYAKQLDLDKKIIFTGEKNNVIPYLEKSDVLLLISKSEGLPISIIEGMRAKLPIIASDVGGIKELIENKKQGLLVNNNVEEISNALKMLLNDNKLLKKYGDSSYEKYLEHFTFDKMYKKTINFYTHVLNKK</sequence>
<dbReference type="Pfam" id="PF13439">
    <property type="entry name" value="Glyco_transf_4"/>
    <property type="match status" value="1"/>
</dbReference>
<keyword evidence="3" id="KW-0808">Transferase</keyword>
<dbReference type="Pfam" id="PF00534">
    <property type="entry name" value="Glycos_transf_1"/>
    <property type="match status" value="1"/>
</dbReference>
<evidence type="ECO:0000313" key="4">
    <source>
        <dbReference type="Proteomes" id="UP000521032"/>
    </source>
</evidence>
<dbReference type="SUPFAM" id="SSF53756">
    <property type="entry name" value="UDP-Glycosyltransferase/glycogen phosphorylase"/>
    <property type="match status" value="1"/>
</dbReference>
<dbReference type="PANTHER" id="PTHR12526">
    <property type="entry name" value="GLYCOSYLTRANSFERASE"/>
    <property type="match status" value="1"/>
</dbReference>
<dbReference type="Proteomes" id="UP000521032">
    <property type="component" value="Unassembled WGS sequence"/>
</dbReference>
<protein>
    <submittedName>
        <fullName evidence="3">GDP-mannose-dependent alpha-(1-6)-phosphatidylinositol monomannoside mannosyltransferase</fullName>
    </submittedName>
</protein>
<accession>A0A6V7RPV4</accession>
<dbReference type="AlphaFoldDB" id="A0A6V7RPV4"/>
<reference evidence="3 4" key="1">
    <citation type="submission" date="2020-07" db="EMBL/GenBank/DDBJ databases">
        <authorList>
            <person name="Criscuolo A."/>
        </authorList>
    </citation>
    <scope>NUCLEOTIDE SEQUENCE [LARGE SCALE GENOMIC DNA]</scope>
    <source>
        <strain evidence="4">CIP 111030</strain>
    </source>
</reference>
<feature type="domain" description="Glycosyl transferase family 1" evidence="1">
    <location>
        <begin position="191"/>
        <end position="339"/>
    </location>
</feature>
<dbReference type="GO" id="GO:0016757">
    <property type="term" value="F:glycosyltransferase activity"/>
    <property type="evidence" value="ECO:0007669"/>
    <property type="project" value="UniProtKB-KW"/>
</dbReference>
<name>A0A6V7RPV4_9BACL</name>
<dbReference type="Gene3D" id="3.40.50.2000">
    <property type="entry name" value="Glycogen Phosphorylase B"/>
    <property type="match status" value="2"/>
</dbReference>
<organism evidence="3 4">
    <name type="scientific">Phocicoccus schoeneichii</name>
    <dbReference type="NCBI Taxonomy" id="1812261"/>
    <lineage>
        <taxon>Bacteria</taxon>
        <taxon>Bacillati</taxon>
        <taxon>Bacillota</taxon>
        <taxon>Bacilli</taxon>
        <taxon>Bacillales</taxon>
        <taxon>Salinicoccaceae</taxon>
        <taxon>Phocicoccus</taxon>
    </lineage>
</organism>
<dbReference type="CDD" id="cd03808">
    <property type="entry name" value="GT4_CapM-like"/>
    <property type="match status" value="1"/>
</dbReference>
<dbReference type="PANTHER" id="PTHR12526:SF630">
    <property type="entry name" value="GLYCOSYLTRANSFERASE"/>
    <property type="match status" value="1"/>
</dbReference>